<evidence type="ECO:0000313" key="2">
    <source>
        <dbReference type="Proteomes" id="UP001301769"/>
    </source>
</evidence>
<accession>A0AAN6XYB6</accession>
<dbReference type="AlphaFoldDB" id="A0AAN6XYB6"/>
<protein>
    <submittedName>
        <fullName evidence="1">Uncharacterized protein</fullName>
    </submittedName>
</protein>
<evidence type="ECO:0000313" key="1">
    <source>
        <dbReference type="EMBL" id="KAK4205887.1"/>
    </source>
</evidence>
<organism evidence="1 2">
    <name type="scientific">Rhypophila decipiens</name>
    <dbReference type="NCBI Taxonomy" id="261697"/>
    <lineage>
        <taxon>Eukaryota</taxon>
        <taxon>Fungi</taxon>
        <taxon>Dikarya</taxon>
        <taxon>Ascomycota</taxon>
        <taxon>Pezizomycotina</taxon>
        <taxon>Sordariomycetes</taxon>
        <taxon>Sordariomycetidae</taxon>
        <taxon>Sordariales</taxon>
        <taxon>Naviculisporaceae</taxon>
        <taxon>Rhypophila</taxon>
    </lineage>
</organism>
<sequence>MSDLTNAARCSFQVPHSNTSYLSDEDLLPQEILEDGIPGLSSKSSVLPPQFNVESLEMQLERAAYQHEVVQFLMNKKASRKAAKRSRSARSKTCC</sequence>
<name>A0AAN6XYB6_9PEZI</name>
<reference evidence="1" key="1">
    <citation type="journal article" date="2023" name="Mol. Phylogenet. Evol.">
        <title>Genome-scale phylogeny and comparative genomics of the fungal order Sordariales.</title>
        <authorList>
            <person name="Hensen N."/>
            <person name="Bonometti L."/>
            <person name="Westerberg I."/>
            <person name="Brannstrom I.O."/>
            <person name="Guillou S."/>
            <person name="Cros-Aarteil S."/>
            <person name="Calhoun S."/>
            <person name="Haridas S."/>
            <person name="Kuo A."/>
            <person name="Mondo S."/>
            <person name="Pangilinan J."/>
            <person name="Riley R."/>
            <person name="LaButti K."/>
            <person name="Andreopoulos B."/>
            <person name="Lipzen A."/>
            <person name="Chen C."/>
            <person name="Yan M."/>
            <person name="Daum C."/>
            <person name="Ng V."/>
            <person name="Clum A."/>
            <person name="Steindorff A."/>
            <person name="Ohm R.A."/>
            <person name="Martin F."/>
            <person name="Silar P."/>
            <person name="Natvig D.O."/>
            <person name="Lalanne C."/>
            <person name="Gautier V."/>
            <person name="Ament-Velasquez S.L."/>
            <person name="Kruys A."/>
            <person name="Hutchinson M.I."/>
            <person name="Powell A.J."/>
            <person name="Barry K."/>
            <person name="Miller A.N."/>
            <person name="Grigoriev I.V."/>
            <person name="Debuchy R."/>
            <person name="Gladieux P."/>
            <person name="Hiltunen Thoren M."/>
            <person name="Johannesson H."/>
        </authorList>
    </citation>
    <scope>NUCLEOTIDE SEQUENCE</scope>
    <source>
        <strain evidence="1">PSN293</strain>
    </source>
</reference>
<proteinExistence type="predicted"/>
<dbReference type="EMBL" id="MU858682">
    <property type="protein sequence ID" value="KAK4205887.1"/>
    <property type="molecule type" value="Genomic_DNA"/>
</dbReference>
<comment type="caution">
    <text evidence="1">The sequence shown here is derived from an EMBL/GenBank/DDBJ whole genome shotgun (WGS) entry which is preliminary data.</text>
</comment>
<keyword evidence="2" id="KW-1185">Reference proteome</keyword>
<gene>
    <name evidence="1" type="ORF">QBC37DRAFT_435851</name>
</gene>
<dbReference type="Proteomes" id="UP001301769">
    <property type="component" value="Unassembled WGS sequence"/>
</dbReference>
<reference evidence="1" key="2">
    <citation type="submission" date="2023-05" db="EMBL/GenBank/DDBJ databases">
        <authorList>
            <consortium name="Lawrence Berkeley National Laboratory"/>
            <person name="Steindorff A."/>
            <person name="Hensen N."/>
            <person name="Bonometti L."/>
            <person name="Westerberg I."/>
            <person name="Brannstrom I.O."/>
            <person name="Guillou S."/>
            <person name="Cros-Aarteil S."/>
            <person name="Calhoun S."/>
            <person name="Haridas S."/>
            <person name="Kuo A."/>
            <person name="Mondo S."/>
            <person name="Pangilinan J."/>
            <person name="Riley R."/>
            <person name="Labutti K."/>
            <person name="Andreopoulos B."/>
            <person name="Lipzen A."/>
            <person name="Chen C."/>
            <person name="Yanf M."/>
            <person name="Daum C."/>
            <person name="Ng V."/>
            <person name="Clum A."/>
            <person name="Ohm R."/>
            <person name="Martin F."/>
            <person name="Silar P."/>
            <person name="Natvig D."/>
            <person name="Lalanne C."/>
            <person name="Gautier V."/>
            <person name="Ament-Velasquez S.L."/>
            <person name="Kruys A."/>
            <person name="Hutchinson M.I."/>
            <person name="Powell A.J."/>
            <person name="Barry K."/>
            <person name="Miller A.N."/>
            <person name="Grigoriev I.V."/>
            <person name="Debuchy R."/>
            <person name="Gladieux P."/>
            <person name="Thoren M.H."/>
            <person name="Johannesson H."/>
        </authorList>
    </citation>
    <scope>NUCLEOTIDE SEQUENCE</scope>
    <source>
        <strain evidence="1">PSN293</strain>
    </source>
</reference>